<dbReference type="InterPro" id="IPR036866">
    <property type="entry name" value="RibonucZ/Hydroxyglut_hydro"/>
</dbReference>
<proteinExistence type="predicted"/>
<organism evidence="2 3">
    <name type="scientific">Coprobacter fastidiosus</name>
    <dbReference type="NCBI Taxonomy" id="1099853"/>
    <lineage>
        <taxon>Bacteria</taxon>
        <taxon>Pseudomonadati</taxon>
        <taxon>Bacteroidota</taxon>
        <taxon>Bacteroidia</taxon>
        <taxon>Bacteroidales</taxon>
        <taxon>Barnesiellaceae</taxon>
        <taxon>Coprobacter</taxon>
    </lineage>
</organism>
<evidence type="ECO:0000259" key="1">
    <source>
        <dbReference type="SMART" id="SM00849"/>
    </source>
</evidence>
<keyword evidence="2" id="KW-0378">Hydrolase</keyword>
<dbReference type="CDD" id="cd16279">
    <property type="entry name" value="metallo-hydrolase-like_MBL-fold"/>
    <property type="match status" value="1"/>
</dbReference>
<accession>A0A354LZ76</accession>
<protein>
    <submittedName>
        <fullName evidence="2">MBL fold metallo-hydrolase</fullName>
    </submittedName>
</protein>
<dbReference type="SUPFAM" id="SSF56281">
    <property type="entry name" value="Metallo-hydrolase/oxidoreductase"/>
    <property type="match status" value="1"/>
</dbReference>
<evidence type="ECO:0000313" key="3">
    <source>
        <dbReference type="Proteomes" id="UP000262954"/>
    </source>
</evidence>
<dbReference type="AlphaFoldDB" id="A0A354LZ76"/>
<dbReference type="InterPro" id="IPR001279">
    <property type="entry name" value="Metallo-B-lactamas"/>
</dbReference>
<feature type="domain" description="Metallo-beta-lactamase" evidence="1">
    <location>
        <begin position="34"/>
        <end position="224"/>
    </location>
</feature>
<dbReference type="SMART" id="SM00849">
    <property type="entry name" value="Lactamase_B"/>
    <property type="match status" value="1"/>
</dbReference>
<dbReference type="EMBL" id="DNWC01000017">
    <property type="protein sequence ID" value="HBJ07565.1"/>
    <property type="molecule type" value="Genomic_DNA"/>
</dbReference>
<dbReference type="Pfam" id="PF12706">
    <property type="entry name" value="Lactamase_B_2"/>
    <property type="match status" value="1"/>
</dbReference>
<dbReference type="Gene3D" id="3.60.15.10">
    <property type="entry name" value="Ribonuclease Z/Hydroxyacylglutathione hydrolase-like"/>
    <property type="match status" value="1"/>
</dbReference>
<name>A0A354LZ76_9BACT</name>
<dbReference type="PANTHER" id="PTHR42663:SF6">
    <property type="entry name" value="HYDROLASE C777.06C-RELATED"/>
    <property type="match status" value="1"/>
</dbReference>
<evidence type="ECO:0000313" key="2">
    <source>
        <dbReference type="EMBL" id="HBJ07565.1"/>
    </source>
</evidence>
<gene>
    <name evidence="2" type="ORF">DDY73_01035</name>
</gene>
<dbReference type="GO" id="GO:0016787">
    <property type="term" value="F:hydrolase activity"/>
    <property type="evidence" value="ECO:0007669"/>
    <property type="project" value="UniProtKB-KW"/>
</dbReference>
<comment type="caution">
    <text evidence="2">The sequence shown here is derived from an EMBL/GenBank/DDBJ whole genome shotgun (WGS) entry which is preliminary data.</text>
</comment>
<dbReference type="PANTHER" id="PTHR42663">
    <property type="entry name" value="HYDROLASE C777.06C-RELATED-RELATED"/>
    <property type="match status" value="1"/>
</dbReference>
<reference evidence="2 3" key="1">
    <citation type="journal article" date="2018" name="Nat. Biotechnol.">
        <title>A standardized bacterial taxonomy based on genome phylogeny substantially revises the tree of life.</title>
        <authorList>
            <person name="Parks D.H."/>
            <person name="Chuvochina M."/>
            <person name="Waite D.W."/>
            <person name="Rinke C."/>
            <person name="Skarshewski A."/>
            <person name="Chaumeil P.A."/>
            <person name="Hugenholtz P."/>
        </authorList>
    </citation>
    <scope>NUCLEOTIDE SEQUENCE [LARGE SCALE GENOMIC DNA]</scope>
    <source>
        <strain evidence="2">UBA11482</strain>
    </source>
</reference>
<sequence>MQIKFLGTGTSTGVPEIACHCEVCSSNDPRDRRLRTSVLFTIKGKNILIDCGPDFRQQMLCSHTEKIDAVLLTHVHYDHTSGLDELRVFCKEHSVDVFLEPWVADAIRARIPYCFVEHPYPGVASLNLNEIGTDPFCVQDISVIPIRVMHYKLPILGYRIEDVAYITDMLYISKEEMEKIKDVKILIINALRHTEHISHQTLDMALSLIKRVKPERAYLIHMSHHMGLHEVESKKLPENVYFAHDGLLIDTEYI</sequence>
<dbReference type="Proteomes" id="UP000262954">
    <property type="component" value="Unassembled WGS sequence"/>
</dbReference>